<evidence type="ECO:0000259" key="3">
    <source>
        <dbReference type="PROSITE" id="PS50110"/>
    </source>
</evidence>
<feature type="domain" description="Response regulatory" evidence="3">
    <location>
        <begin position="2"/>
        <end position="126"/>
    </location>
</feature>
<accession>A0A9X2BC26</accession>
<evidence type="ECO:0000313" key="4">
    <source>
        <dbReference type="EMBL" id="MCK6256479.1"/>
    </source>
</evidence>
<dbReference type="Gene3D" id="3.60.40.10">
    <property type="entry name" value="PPM-type phosphatase domain"/>
    <property type="match status" value="1"/>
</dbReference>
<keyword evidence="1" id="KW-0378">Hydrolase</keyword>
<keyword evidence="2" id="KW-0597">Phosphoprotein</keyword>
<dbReference type="Pfam" id="PF07228">
    <property type="entry name" value="SpoIIE"/>
    <property type="match status" value="1"/>
</dbReference>
<dbReference type="InterPro" id="IPR052016">
    <property type="entry name" value="Bact_Sigma-Reg"/>
</dbReference>
<dbReference type="SUPFAM" id="SSF52172">
    <property type="entry name" value="CheY-like"/>
    <property type="match status" value="1"/>
</dbReference>
<dbReference type="InterPro" id="IPR011006">
    <property type="entry name" value="CheY-like_superfamily"/>
</dbReference>
<dbReference type="Proteomes" id="UP001139011">
    <property type="component" value="Unassembled WGS sequence"/>
</dbReference>
<dbReference type="Gene3D" id="3.40.50.2300">
    <property type="match status" value="1"/>
</dbReference>
<dbReference type="SMART" id="SM00448">
    <property type="entry name" value="REC"/>
    <property type="match status" value="1"/>
</dbReference>
<evidence type="ECO:0000256" key="1">
    <source>
        <dbReference type="ARBA" id="ARBA00022801"/>
    </source>
</evidence>
<dbReference type="PANTHER" id="PTHR43156:SF14">
    <property type="entry name" value="PHOSPHOSERINE PHOSPHATASE RSBP"/>
    <property type="match status" value="1"/>
</dbReference>
<dbReference type="PROSITE" id="PS50110">
    <property type="entry name" value="RESPONSE_REGULATORY"/>
    <property type="match status" value="1"/>
</dbReference>
<dbReference type="PANTHER" id="PTHR43156">
    <property type="entry name" value="STAGE II SPORULATION PROTEIN E-RELATED"/>
    <property type="match status" value="1"/>
</dbReference>
<gene>
    <name evidence="4" type="ORF">LCY76_07730</name>
</gene>
<dbReference type="RefSeq" id="WP_248252150.1">
    <property type="nucleotide sequence ID" value="NZ_JAIWJX010000002.1"/>
</dbReference>
<feature type="modified residue" description="4-aspartylphosphate" evidence="2">
    <location>
        <position position="59"/>
    </location>
</feature>
<keyword evidence="5" id="KW-1185">Reference proteome</keyword>
<proteinExistence type="predicted"/>
<evidence type="ECO:0000313" key="5">
    <source>
        <dbReference type="Proteomes" id="UP001139011"/>
    </source>
</evidence>
<dbReference type="Pfam" id="PF00072">
    <property type="entry name" value="Response_reg"/>
    <property type="match status" value="1"/>
</dbReference>
<dbReference type="InterPro" id="IPR036457">
    <property type="entry name" value="PPM-type-like_dom_sf"/>
</dbReference>
<dbReference type="SUPFAM" id="SSF81606">
    <property type="entry name" value="PP2C-like"/>
    <property type="match status" value="1"/>
</dbReference>
<dbReference type="AlphaFoldDB" id="A0A9X2BC26"/>
<comment type="caution">
    <text evidence="4">The sequence shown here is derived from an EMBL/GenBank/DDBJ whole genome shotgun (WGS) entry which is preliminary data.</text>
</comment>
<dbReference type="EMBL" id="JAIWJX010000002">
    <property type="protein sequence ID" value="MCK6256479.1"/>
    <property type="molecule type" value="Genomic_DNA"/>
</dbReference>
<dbReference type="InterPro" id="IPR001932">
    <property type="entry name" value="PPM-type_phosphatase-like_dom"/>
</dbReference>
<evidence type="ECO:0000256" key="2">
    <source>
        <dbReference type="PROSITE-ProRule" id="PRU00169"/>
    </source>
</evidence>
<dbReference type="SMART" id="SM00331">
    <property type="entry name" value="PP2C_SIG"/>
    <property type="match status" value="1"/>
</dbReference>
<reference evidence="4" key="1">
    <citation type="submission" date="2021-09" db="EMBL/GenBank/DDBJ databases">
        <title>Genome analysis of Fictibacillus sp. KIGAM418 isolated from marine sediment.</title>
        <authorList>
            <person name="Seo M.-J."/>
            <person name="Cho E.-S."/>
            <person name="Hwang C.Y."/>
        </authorList>
    </citation>
    <scope>NUCLEOTIDE SEQUENCE</scope>
    <source>
        <strain evidence="4">KIGAM418</strain>
    </source>
</reference>
<protein>
    <submittedName>
        <fullName evidence="4">Fused response regulator/phosphatase</fullName>
    </submittedName>
</protein>
<dbReference type="InterPro" id="IPR001789">
    <property type="entry name" value="Sig_transdc_resp-reg_receiver"/>
</dbReference>
<name>A0A9X2BC26_9BACL</name>
<dbReference type="GO" id="GO:0016791">
    <property type="term" value="F:phosphatase activity"/>
    <property type="evidence" value="ECO:0007669"/>
    <property type="project" value="TreeGrafter"/>
</dbReference>
<organism evidence="4 5">
    <name type="scientific">Fictibacillus marinisediminis</name>
    <dbReference type="NCBI Taxonomy" id="2878389"/>
    <lineage>
        <taxon>Bacteria</taxon>
        <taxon>Bacillati</taxon>
        <taxon>Bacillota</taxon>
        <taxon>Bacilli</taxon>
        <taxon>Bacillales</taxon>
        <taxon>Fictibacillaceae</taxon>
        <taxon>Fictibacillus</taxon>
    </lineage>
</organism>
<dbReference type="GO" id="GO:0000160">
    <property type="term" value="P:phosphorelay signal transduction system"/>
    <property type="evidence" value="ECO:0007669"/>
    <property type="project" value="InterPro"/>
</dbReference>
<sequence>MSILMVDDNSVNLYVIEKILKGAGYENTVSLSSASQLFDYLEMGNPQPKKSDVDLILLDIMMPEIDGIEACRRIQEIERLKDIPIIFITALEDTNKLAEALDVGGMDYITKPINKVELLARIRVALRLKYEKDWHIEQEKKIRDELDLAMQVQRSLLNPPLQQENIQINVSHLPSFKLAGDMYYWHRFNEHRYGVILLDMMGHGISSSLVCMYISSVMRDAIKMLEDPELVIKELNRYMALLYNQKNFYNYYFTCIYLVIDTKSKTVEYVNAGHPPGFVLIDGAEQCLLERGSCAVGFFDQMEVEKSTIHFEKDIQLLLFTDGVIEANKDENLLLDKLQFIATQKWNQTITSPIHMVIPEEELVNQQDDMCILMIQATASKVPSVI</sequence>